<proteinExistence type="predicted"/>
<keyword evidence="6" id="KW-1185">Reference proteome</keyword>
<evidence type="ECO:0000313" key="5">
    <source>
        <dbReference type="EMBL" id="KAK3377010.1"/>
    </source>
</evidence>
<feature type="domain" description="Tyrosinase copper-binding" evidence="4">
    <location>
        <begin position="315"/>
        <end position="326"/>
    </location>
</feature>
<dbReference type="InterPro" id="IPR050316">
    <property type="entry name" value="Tyrosinase/Hemocyanin"/>
</dbReference>
<sequence length="393" mass="42651">MMLLKPILCLTAALSASATILPSWDQLAVDSGLALAGLNGIALLSALGNFGGGCTPANVKIRQEWRTLTSTQRKNYISAAKCIIASKSLFPAGQVPGSFSLFDDFVWVHLNQTLNIHLTGTFLTWHRYYIHVYEQKLKACGYTGNLPYWEWGLDVNSPRDSPIFDGSDTSLGSDGAAVSHPGLQLQLPAATSVLSLPPGTGGGCVNKGPFKDITLHLGPVALPIYGSLNFTSAANPSLNNPRCLKRDLNPYVLKRYSSFRNTTELITSYNNVELFQAIMQGDGRYLTYPSLGVHGGGHFTMGGDPGADPFISPNDPAFFLHHGQIDRVFWIWQMLDFTNRRGVSGTNTFLNFPPSANTTVNDLIDIAPLSADKPQIKSLMNTVGGTPFCYVYI</sequence>
<evidence type="ECO:0000256" key="3">
    <source>
        <dbReference type="SAM" id="SignalP"/>
    </source>
</evidence>
<dbReference type="InterPro" id="IPR008922">
    <property type="entry name" value="Di-copper_centre_dom_sf"/>
</dbReference>
<dbReference type="Proteomes" id="UP001287356">
    <property type="component" value="Unassembled WGS sequence"/>
</dbReference>
<dbReference type="Pfam" id="PF00264">
    <property type="entry name" value="Tyrosinase"/>
    <property type="match status" value="1"/>
</dbReference>
<evidence type="ECO:0000313" key="6">
    <source>
        <dbReference type="Proteomes" id="UP001287356"/>
    </source>
</evidence>
<gene>
    <name evidence="5" type="ORF">B0T24DRAFT_234070</name>
</gene>
<dbReference type="PANTHER" id="PTHR11474">
    <property type="entry name" value="TYROSINASE FAMILY MEMBER"/>
    <property type="match status" value="1"/>
</dbReference>
<dbReference type="GO" id="GO:0046872">
    <property type="term" value="F:metal ion binding"/>
    <property type="evidence" value="ECO:0007669"/>
    <property type="project" value="UniProtKB-KW"/>
</dbReference>
<dbReference type="GO" id="GO:0016491">
    <property type="term" value="F:oxidoreductase activity"/>
    <property type="evidence" value="ECO:0007669"/>
    <property type="project" value="UniProtKB-KW"/>
</dbReference>
<evidence type="ECO:0000256" key="2">
    <source>
        <dbReference type="ARBA" id="ARBA00023002"/>
    </source>
</evidence>
<organism evidence="5 6">
    <name type="scientific">Lasiosphaeria ovina</name>
    <dbReference type="NCBI Taxonomy" id="92902"/>
    <lineage>
        <taxon>Eukaryota</taxon>
        <taxon>Fungi</taxon>
        <taxon>Dikarya</taxon>
        <taxon>Ascomycota</taxon>
        <taxon>Pezizomycotina</taxon>
        <taxon>Sordariomycetes</taxon>
        <taxon>Sordariomycetidae</taxon>
        <taxon>Sordariales</taxon>
        <taxon>Lasiosphaeriaceae</taxon>
        <taxon>Lasiosphaeria</taxon>
    </lineage>
</organism>
<dbReference type="PRINTS" id="PR00092">
    <property type="entry name" value="TYROSINASE"/>
</dbReference>
<dbReference type="PROSITE" id="PS00498">
    <property type="entry name" value="TYROSINASE_2"/>
    <property type="match status" value="1"/>
</dbReference>
<dbReference type="InterPro" id="IPR002227">
    <property type="entry name" value="Tyrosinase_Cu-bd"/>
</dbReference>
<evidence type="ECO:0000256" key="1">
    <source>
        <dbReference type="ARBA" id="ARBA00022723"/>
    </source>
</evidence>
<accession>A0AAE0NB75</accession>
<keyword evidence="2" id="KW-0560">Oxidoreductase</keyword>
<comment type="caution">
    <text evidence="5">The sequence shown here is derived from an EMBL/GenBank/DDBJ whole genome shotgun (WGS) entry which is preliminary data.</text>
</comment>
<dbReference type="AlphaFoldDB" id="A0AAE0NB75"/>
<evidence type="ECO:0000259" key="4">
    <source>
        <dbReference type="PROSITE" id="PS00498"/>
    </source>
</evidence>
<reference evidence="5" key="2">
    <citation type="submission" date="2023-06" db="EMBL/GenBank/DDBJ databases">
        <authorList>
            <consortium name="Lawrence Berkeley National Laboratory"/>
            <person name="Haridas S."/>
            <person name="Hensen N."/>
            <person name="Bonometti L."/>
            <person name="Westerberg I."/>
            <person name="Brannstrom I.O."/>
            <person name="Guillou S."/>
            <person name="Cros-Aarteil S."/>
            <person name="Calhoun S."/>
            <person name="Kuo A."/>
            <person name="Mondo S."/>
            <person name="Pangilinan J."/>
            <person name="Riley R."/>
            <person name="Labutti K."/>
            <person name="Andreopoulos B."/>
            <person name="Lipzen A."/>
            <person name="Chen C."/>
            <person name="Yanf M."/>
            <person name="Daum C."/>
            <person name="Ng V."/>
            <person name="Clum A."/>
            <person name="Steindorff A."/>
            <person name="Ohm R."/>
            <person name="Martin F."/>
            <person name="Silar P."/>
            <person name="Natvig D."/>
            <person name="Lalanne C."/>
            <person name="Gautier V."/>
            <person name="Ament-Velasquez S.L."/>
            <person name="Kruys A."/>
            <person name="Hutchinson M.I."/>
            <person name="Powell A.J."/>
            <person name="Barry K."/>
            <person name="Miller A.N."/>
            <person name="Grigoriev I.V."/>
            <person name="Debuchy R."/>
            <person name="Gladieux P."/>
            <person name="Thoren M.H."/>
            <person name="Johannesson H."/>
        </authorList>
    </citation>
    <scope>NUCLEOTIDE SEQUENCE</scope>
    <source>
        <strain evidence="5">CBS 958.72</strain>
    </source>
</reference>
<keyword evidence="3" id="KW-0732">Signal</keyword>
<feature type="signal peptide" evidence="3">
    <location>
        <begin position="1"/>
        <end position="18"/>
    </location>
</feature>
<name>A0AAE0NB75_9PEZI</name>
<keyword evidence="1" id="KW-0479">Metal-binding</keyword>
<feature type="chain" id="PRO_5042064501" evidence="3">
    <location>
        <begin position="19"/>
        <end position="393"/>
    </location>
</feature>
<protein>
    <submittedName>
        <fullName evidence="5">Tyrosinase-like protein</fullName>
    </submittedName>
</protein>
<reference evidence="5" key="1">
    <citation type="journal article" date="2023" name="Mol. Phylogenet. Evol.">
        <title>Genome-scale phylogeny and comparative genomics of the fungal order Sordariales.</title>
        <authorList>
            <person name="Hensen N."/>
            <person name="Bonometti L."/>
            <person name="Westerberg I."/>
            <person name="Brannstrom I.O."/>
            <person name="Guillou S."/>
            <person name="Cros-Aarteil S."/>
            <person name="Calhoun S."/>
            <person name="Haridas S."/>
            <person name="Kuo A."/>
            <person name="Mondo S."/>
            <person name="Pangilinan J."/>
            <person name="Riley R."/>
            <person name="LaButti K."/>
            <person name="Andreopoulos B."/>
            <person name="Lipzen A."/>
            <person name="Chen C."/>
            <person name="Yan M."/>
            <person name="Daum C."/>
            <person name="Ng V."/>
            <person name="Clum A."/>
            <person name="Steindorff A."/>
            <person name="Ohm R.A."/>
            <person name="Martin F."/>
            <person name="Silar P."/>
            <person name="Natvig D.O."/>
            <person name="Lalanne C."/>
            <person name="Gautier V."/>
            <person name="Ament-Velasquez S.L."/>
            <person name="Kruys A."/>
            <person name="Hutchinson M.I."/>
            <person name="Powell A.J."/>
            <person name="Barry K."/>
            <person name="Miller A.N."/>
            <person name="Grigoriev I.V."/>
            <person name="Debuchy R."/>
            <person name="Gladieux P."/>
            <person name="Hiltunen Thoren M."/>
            <person name="Johannesson H."/>
        </authorList>
    </citation>
    <scope>NUCLEOTIDE SEQUENCE</scope>
    <source>
        <strain evidence="5">CBS 958.72</strain>
    </source>
</reference>
<dbReference type="SUPFAM" id="SSF48056">
    <property type="entry name" value="Di-copper centre-containing domain"/>
    <property type="match status" value="1"/>
</dbReference>
<dbReference type="EMBL" id="JAULSN010000003">
    <property type="protein sequence ID" value="KAK3377010.1"/>
    <property type="molecule type" value="Genomic_DNA"/>
</dbReference>
<dbReference type="Gene3D" id="1.10.1280.10">
    <property type="entry name" value="Di-copper center containing domain from catechol oxidase"/>
    <property type="match status" value="1"/>
</dbReference>
<dbReference type="PANTHER" id="PTHR11474:SF125">
    <property type="entry name" value="N-ACETYL-6-HYDROXYTRYPTOPHAN OXIDASE IVOB-RELATED"/>
    <property type="match status" value="1"/>
</dbReference>